<reference evidence="3" key="1">
    <citation type="journal article" date="2018" name="Nat. Microbiol.">
        <title>Leveraging single-cell genomics to expand the fungal tree of life.</title>
        <authorList>
            <person name="Ahrendt S.R."/>
            <person name="Quandt C.A."/>
            <person name="Ciobanu D."/>
            <person name="Clum A."/>
            <person name="Salamov A."/>
            <person name="Andreopoulos B."/>
            <person name="Cheng J.F."/>
            <person name="Woyke T."/>
            <person name="Pelin A."/>
            <person name="Henrissat B."/>
            <person name="Reynolds N.K."/>
            <person name="Benny G.L."/>
            <person name="Smith M.E."/>
            <person name="James T.Y."/>
            <person name="Grigoriev I.V."/>
        </authorList>
    </citation>
    <scope>NUCLEOTIDE SEQUENCE [LARGE SCALE GENOMIC DNA]</scope>
    <source>
        <strain evidence="3">ATCC 52028</strain>
    </source>
</reference>
<evidence type="ECO:0000313" key="3">
    <source>
        <dbReference type="Proteomes" id="UP000268535"/>
    </source>
</evidence>
<name>A0A4P9X1G1_9FUNG</name>
<organism evidence="2 3">
    <name type="scientific">Caulochytrium protostelioides</name>
    <dbReference type="NCBI Taxonomy" id="1555241"/>
    <lineage>
        <taxon>Eukaryota</taxon>
        <taxon>Fungi</taxon>
        <taxon>Fungi incertae sedis</taxon>
        <taxon>Chytridiomycota</taxon>
        <taxon>Chytridiomycota incertae sedis</taxon>
        <taxon>Chytridiomycetes</taxon>
        <taxon>Caulochytriales</taxon>
        <taxon>Caulochytriaceae</taxon>
        <taxon>Caulochytrium</taxon>
    </lineage>
</organism>
<sequence length="416" mass="47021">MASHRAVSFGWGSALVTFGMALLAVLCAALGARAIPTPPNEGPTGPSAGQFGILYPHPAERNSFSLYPPQADARSLNDNPANWHPRLDVLPQVVGPPYAVGQPNPIASTPPVLFPTWDPEGPYLKIIRPTDVPPERQSYVFPFASYGNYGHNNIFDRQMPLVLSQIEQSTFLHFVSGQPQWDLWKTYWNTWVATLPNIVIAKVSDKQMKMFEKTPLVAWANAYQPLFSLFRFARHFPLSSQLDDIKFLLFAIKQYKRTRKVLPSDPPIDPNIVKLSNWVETHLVPTPLYLALESLFTLYLEADVADAQQSKLNKLNERVIKQYLKRLRENVDTLTNDVAGSWKLVREDLLATTDSNPNIAEDTLSPSWCHMLMRRRPFNLTETVYTIWIINMQNSAMISQWPAMLVSSTKSNLKSC</sequence>
<evidence type="ECO:0000256" key="1">
    <source>
        <dbReference type="SAM" id="SignalP"/>
    </source>
</evidence>
<keyword evidence="1" id="KW-0732">Signal</keyword>
<feature type="chain" id="PRO_5020949436" evidence="1">
    <location>
        <begin position="35"/>
        <end position="416"/>
    </location>
</feature>
<dbReference type="AlphaFoldDB" id="A0A4P9X1G1"/>
<dbReference type="Proteomes" id="UP000268535">
    <property type="component" value="Unassembled WGS sequence"/>
</dbReference>
<gene>
    <name evidence="2" type="ORF">CAUPRSCDRAFT_10687</name>
</gene>
<accession>A0A4P9X1G1</accession>
<protein>
    <submittedName>
        <fullName evidence="2">Uncharacterized protein</fullName>
    </submittedName>
</protein>
<evidence type="ECO:0000313" key="2">
    <source>
        <dbReference type="EMBL" id="RKO97656.1"/>
    </source>
</evidence>
<dbReference type="EMBL" id="ML009201">
    <property type="protein sequence ID" value="RKO97656.1"/>
    <property type="molecule type" value="Genomic_DNA"/>
</dbReference>
<proteinExistence type="predicted"/>
<feature type="signal peptide" evidence="1">
    <location>
        <begin position="1"/>
        <end position="34"/>
    </location>
</feature>